<organism evidence="1 2">
    <name type="scientific">Chryseobacterium lathyri</name>
    <dbReference type="NCBI Taxonomy" id="395933"/>
    <lineage>
        <taxon>Bacteria</taxon>
        <taxon>Pseudomonadati</taxon>
        <taxon>Bacteroidota</taxon>
        <taxon>Flavobacteriia</taxon>
        <taxon>Flavobacteriales</taxon>
        <taxon>Weeksellaceae</taxon>
        <taxon>Chryseobacterium group</taxon>
        <taxon>Chryseobacterium</taxon>
    </lineage>
</organism>
<proteinExistence type="predicted"/>
<reference evidence="1 2" key="1">
    <citation type="submission" date="2023-07" db="EMBL/GenBank/DDBJ databases">
        <title>Sorghum-associated microbial communities from plants grown in Nebraska, USA.</title>
        <authorList>
            <person name="Schachtman D."/>
        </authorList>
    </citation>
    <scope>NUCLEOTIDE SEQUENCE [LARGE SCALE GENOMIC DNA]</scope>
    <source>
        <strain evidence="1 2">CC351</strain>
    </source>
</reference>
<name>A0ABT9SQE4_9FLAO</name>
<keyword evidence="2" id="KW-1185">Reference proteome</keyword>
<evidence type="ECO:0000313" key="1">
    <source>
        <dbReference type="EMBL" id="MDP9961658.1"/>
    </source>
</evidence>
<accession>A0ABT9SQE4</accession>
<comment type="caution">
    <text evidence="1">The sequence shown here is derived from an EMBL/GenBank/DDBJ whole genome shotgun (WGS) entry which is preliminary data.</text>
</comment>
<protein>
    <submittedName>
        <fullName evidence="1">Uncharacterized protein</fullName>
    </submittedName>
</protein>
<evidence type="ECO:0000313" key="2">
    <source>
        <dbReference type="Proteomes" id="UP001235513"/>
    </source>
</evidence>
<dbReference type="RefSeq" id="WP_306845918.1">
    <property type="nucleotide sequence ID" value="NZ_JAUSRL010000007.1"/>
</dbReference>
<gene>
    <name evidence="1" type="ORF">J2T04_003570</name>
</gene>
<dbReference type="EMBL" id="JAUSRL010000007">
    <property type="protein sequence ID" value="MDP9961658.1"/>
    <property type="molecule type" value="Genomic_DNA"/>
</dbReference>
<dbReference type="Proteomes" id="UP001235513">
    <property type="component" value="Unassembled WGS sequence"/>
</dbReference>
<sequence>MKNHKIHLKQNDNQFPTDKEIRMSLRKLGLKDVVFSILKTVEFAELSEKDLKTVITSKPQNSLEELLKVQLLNPPLS</sequence>